<dbReference type="InParanoid" id="A0A4W3JJQ5"/>
<dbReference type="STRING" id="7868.ENSCMIP00000032355"/>
<evidence type="ECO:0000313" key="1">
    <source>
        <dbReference type="Ensembl" id="ENSCMIP00000032355.1"/>
    </source>
</evidence>
<name>A0A4W3JJQ5_CALMI</name>
<dbReference type="OMA" id="QPTCPQE"/>
<reference evidence="1" key="5">
    <citation type="submission" date="2025-09" db="UniProtKB">
        <authorList>
            <consortium name="Ensembl"/>
        </authorList>
    </citation>
    <scope>IDENTIFICATION</scope>
</reference>
<protein>
    <recommendedName>
        <fullName evidence="3">Cilia- and flagella-associated protein 77</fullName>
    </recommendedName>
</protein>
<evidence type="ECO:0008006" key="3">
    <source>
        <dbReference type="Google" id="ProtNLM"/>
    </source>
</evidence>
<dbReference type="Ensembl" id="ENSCMIT00000032847.1">
    <property type="protein sequence ID" value="ENSCMIP00000032355.1"/>
    <property type="gene ID" value="ENSCMIG00000013827.1"/>
</dbReference>
<dbReference type="GeneTree" id="ENSGT00390000014476"/>
<proteinExistence type="predicted"/>
<dbReference type="Pfam" id="PF14825">
    <property type="entry name" value="CFAP77"/>
    <property type="match status" value="1"/>
</dbReference>
<dbReference type="Proteomes" id="UP000314986">
    <property type="component" value="Unassembled WGS sequence"/>
</dbReference>
<dbReference type="InterPro" id="IPR029147">
    <property type="entry name" value="CFAP77"/>
</dbReference>
<dbReference type="AlphaFoldDB" id="A0A4W3JJQ5"/>
<reference evidence="2" key="1">
    <citation type="journal article" date="2006" name="Science">
        <title>Ancient noncoding elements conserved in the human genome.</title>
        <authorList>
            <person name="Venkatesh B."/>
            <person name="Kirkness E.F."/>
            <person name="Loh Y.H."/>
            <person name="Halpern A.L."/>
            <person name="Lee A.P."/>
            <person name="Johnson J."/>
            <person name="Dandona N."/>
            <person name="Viswanathan L.D."/>
            <person name="Tay A."/>
            <person name="Venter J.C."/>
            <person name="Strausberg R.L."/>
            <person name="Brenner S."/>
        </authorList>
    </citation>
    <scope>NUCLEOTIDE SEQUENCE [LARGE SCALE GENOMIC DNA]</scope>
</reference>
<reference evidence="2" key="3">
    <citation type="journal article" date="2014" name="Nature">
        <title>Elephant shark genome provides unique insights into gnathostome evolution.</title>
        <authorList>
            <consortium name="International Elephant Shark Genome Sequencing Consortium"/>
            <person name="Venkatesh B."/>
            <person name="Lee A.P."/>
            <person name="Ravi V."/>
            <person name="Maurya A.K."/>
            <person name="Lian M.M."/>
            <person name="Swann J.B."/>
            <person name="Ohta Y."/>
            <person name="Flajnik M.F."/>
            <person name="Sutoh Y."/>
            <person name="Kasahara M."/>
            <person name="Hoon S."/>
            <person name="Gangu V."/>
            <person name="Roy S.W."/>
            <person name="Irimia M."/>
            <person name="Korzh V."/>
            <person name="Kondrychyn I."/>
            <person name="Lim Z.W."/>
            <person name="Tay B.H."/>
            <person name="Tohari S."/>
            <person name="Kong K.W."/>
            <person name="Ho S."/>
            <person name="Lorente-Galdos B."/>
            <person name="Quilez J."/>
            <person name="Marques-Bonet T."/>
            <person name="Raney B.J."/>
            <person name="Ingham P.W."/>
            <person name="Tay A."/>
            <person name="Hillier L.W."/>
            <person name="Minx P."/>
            <person name="Boehm T."/>
            <person name="Wilson R.K."/>
            <person name="Brenner S."/>
            <person name="Warren W.C."/>
        </authorList>
    </citation>
    <scope>NUCLEOTIDE SEQUENCE [LARGE SCALE GENOMIC DNA]</scope>
</reference>
<sequence length="242" mass="27744">MSTTAIGTDRVGEIRDSMLSNPLLIRSELGKPRTRGLLLPEPSFVYGFYYDRSDGGVPEAIGHWRTVERKVADGQLKVKRDFQAMNKAAIKAGLVTADEHYQFRVTHDIGVSLDQKVKNELTLPDIAFGKPPRPSTPMFDLLEHKYQQKWLEEQRLADKAKKKKKLREVKIGKIYETRSSILRKHVTKVEEPPIRPPPHLRKIQSHLDTFRTPEARQAAFKAHWLESAARKGIYGNGIYEYD</sequence>
<reference evidence="2" key="2">
    <citation type="journal article" date="2007" name="PLoS Biol.">
        <title>Survey sequencing and comparative analysis of the elephant shark (Callorhinchus milii) genome.</title>
        <authorList>
            <person name="Venkatesh B."/>
            <person name="Kirkness E.F."/>
            <person name="Loh Y.H."/>
            <person name="Halpern A.L."/>
            <person name="Lee A.P."/>
            <person name="Johnson J."/>
            <person name="Dandona N."/>
            <person name="Viswanathan L.D."/>
            <person name="Tay A."/>
            <person name="Venter J.C."/>
            <person name="Strausberg R.L."/>
            <person name="Brenner S."/>
        </authorList>
    </citation>
    <scope>NUCLEOTIDE SEQUENCE [LARGE SCALE GENOMIC DNA]</scope>
</reference>
<reference evidence="1" key="4">
    <citation type="submission" date="2025-08" db="UniProtKB">
        <authorList>
            <consortium name="Ensembl"/>
        </authorList>
    </citation>
    <scope>IDENTIFICATION</scope>
</reference>
<organism evidence="1 2">
    <name type="scientific">Callorhinchus milii</name>
    <name type="common">Ghost shark</name>
    <dbReference type="NCBI Taxonomy" id="7868"/>
    <lineage>
        <taxon>Eukaryota</taxon>
        <taxon>Metazoa</taxon>
        <taxon>Chordata</taxon>
        <taxon>Craniata</taxon>
        <taxon>Vertebrata</taxon>
        <taxon>Chondrichthyes</taxon>
        <taxon>Holocephali</taxon>
        <taxon>Chimaeriformes</taxon>
        <taxon>Callorhinchidae</taxon>
        <taxon>Callorhinchus</taxon>
    </lineage>
</organism>
<dbReference type="PANTHER" id="PTHR28617">
    <property type="entry name" value="CILIA- AND FLAGELLA-ASSOCIATED PROTEIN 77"/>
    <property type="match status" value="1"/>
</dbReference>
<evidence type="ECO:0000313" key="2">
    <source>
        <dbReference type="Proteomes" id="UP000314986"/>
    </source>
</evidence>
<keyword evidence="2" id="KW-1185">Reference proteome</keyword>
<accession>A0A4W3JJQ5</accession>
<dbReference type="PANTHER" id="PTHR28617:SF1">
    <property type="entry name" value="CILIA- AND FLAGELLA-ASSOCIATED PROTEIN 77"/>
    <property type="match status" value="1"/>
</dbReference>